<name>A0ABN6UX91_9BACT</name>
<dbReference type="Proteomes" id="UP001242010">
    <property type="component" value="Chromosome"/>
</dbReference>
<protein>
    <submittedName>
        <fullName evidence="2">Uncharacterized protein</fullName>
    </submittedName>
</protein>
<evidence type="ECO:0000256" key="1">
    <source>
        <dbReference type="SAM" id="MobiDB-lite"/>
    </source>
</evidence>
<reference evidence="3" key="1">
    <citation type="journal article" date="2023" name="Int. J. Syst. Evol. Microbiol.">
        <title>Mesoterricola silvestris gen. nov., sp. nov., Mesoterricola sediminis sp. nov., Geothrix oryzae sp. nov., Geothrix edaphica sp. nov., Geothrix rubra sp. nov., and Geothrix limicola sp. nov., six novel members of Acidobacteriota isolated from soils.</title>
        <authorList>
            <person name="Itoh H."/>
            <person name="Sugisawa Y."/>
            <person name="Mise K."/>
            <person name="Xu Z."/>
            <person name="Kuniyasu M."/>
            <person name="Ushijima N."/>
            <person name="Kawano K."/>
            <person name="Kobayashi E."/>
            <person name="Shiratori Y."/>
            <person name="Masuda Y."/>
            <person name="Senoo K."/>
        </authorList>
    </citation>
    <scope>NUCLEOTIDE SEQUENCE [LARGE SCALE GENOMIC DNA]</scope>
    <source>
        <strain evidence="3">Red222</strain>
    </source>
</reference>
<feature type="region of interest" description="Disordered" evidence="1">
    <location>
        <begin position="258"/>
        <end position="282"/>
    </location>
</feature>
<proteinExistence type="predicted"/>
<gene>
    <name evidence="2" type="ORF">GETHOR_15020</name>
</gene>
<keyword evidence="3" id="KW-1185">Reference proteome</keyword>
<evidence type="ECO:0000313" key="2">
    <source>
        <dbReference type="EMBL" id="BDU69401.1"/>
    </source>
</evidence>
<organism evidence="2 3">
    <name type="scientific">Geothrix oryzae</name>
    <dbReference type="NCBI Taxonomy" id="2927975"/>
    <lineage>
        <taxon>Bacteria</taxon>
        <taxon>Pseudomonadati</taxon>
        <taxon>Acidobacteriota</taxon>
        <taxon>Holophagae</taxon>
        <taxon>Holophagales</taxon>
        <taxon>Holophagaceae</taxon>
        <taxon>Geothrix</taxon>
    </lineage>
</organism>
<dbReference type="EMBL" id="AP027079">
    <property type="protein sequence ID" value="BDU69401.1"/>
    <property type="molecule type" value="Genomic_DNA"/>
</dbReference>
<sequence length="387" mass="40662">MFHRWCIGLILGAGLVAAPPAPVRTQAWVLALDGQGGMVGDLKAGDLEVKVGGKVRPVVELKTPAQTADAAQSWVLVFEPIRDTAMRAIAFTAAADFLTRVPEGDRVLIIARGKDSLESLMPGFSLRRSLWAEALAKVPDLLPESLVGSPQETLQGSGFNAAYADASDTPAGQEALTALLNRFRSGTPAWAKGTTDQRGVNVLDRLNFNNPMLVAGMLATISREMKALESVMAHVAPLAGQKHMVVFSRCESDDMAHPSVKRAATQSFKRERGDGGGPAESATLANRDMTILQMSVKAKAVASGVTLYSVAGAGQNILGGIGNITAATGGFAFPLGNGLDTQFGQGIQVFGSRYLLRWADDGATAASPALEITVKRKGVKVLAQAQL</sequence>
<dbReference type="RefSeq" id="WP_286353127.1">
    <property type="nucleotide sequence ID" value="NZ_AP027079.1"/>
</dbReference>
<evidence type="ECO:0000313" key="3">
    <source>
        <dbReference type="Proteomes" id="UP001242010"/>
    </source>
</evidence>
<accession>A0ABN6UX91</accession>